<evidence type="ECO:0000313" key="5">
    <source>
        <dbReference type="EMBL" id="MET3598378.1"/>
    </source>
</evidence>
<proteinExistence type="predicted"/>
<dbReference type="RefSeq" id="WP_354432812.1">
    <property type="nucleotide sequence ID" value="NZ_JBEPLY010000001.1"/>
</dbReference>
<organism evidence="5 6">
    <name type="scientific">Martelella mangrovi</name>
    <dbReference type="NCBI Taxonomy" id="1397477"/>
    <lineage>
        <taxon>Bacteria</taxon>
        <taxon>Pseudomonadati</taxon>
        <taxon>Pseudomonadota</taxon>
        <taxon>Alphaproteobacteria</taxon>
        <taxon>Hyphomicrobiales</taxon>
        <taxon>Aurantimonadaceae</taxon>
        <taxon>Martelella</taxon>
    </lineage>
</organism>
<dbReference type="PANTHER" id="PTHR46825:SF11">
    <property type="entry name" value="PENICILLIN-BINDING PROTEIN 4"/>
    <property type="match status" value="1"/>
</dbReference>
<evidence type="ECO:0000259" key="4">
    <source>
        <dbReference type="Pfam" id="PF00144"/>
    </source>
</evidence>
<dbReference type="InterPro" id="IPR012338">
    <property type="entry name" value="Beta-lactam/transpept-like"/>
</dbReference>
<dbReference type="InterPro" id="IPR050491">
    <property type="entry name" value="AmpC-like"/>
</dbReference>
<accession>A0ABV2I682</accession>
<dbReference type="SUPFAM" id="SSF56601">
    <property type="entry name" value="beta-lactamase/transpeptidase-like"/>
    <property type="match status" value="1"/>
</dbReference>
<comment type="caution">
    <text evidence="5">The sequence shown here is derived from an EMBL/GenBank/DDBJ whole genome shotgun (WGS) entry which is preliminary data.</text>
</comment>
<feature type="signal peptide" evidence="3">
    <location>
        <begin position="1"/>
        <end position="28"/>
    </location>
</feature>
<evidence type="ECO:0000256" key="1">
    <source>
        <dbReference type="ARBA" id="ARBA00004370"/>
    </source>
</evidence>
<dbReference type="PANTHER" id="PTHR46825">
    <property type="entry name" value="D-ALANYL-D-ALANINE-CARBOXYPEPTIDASE/ENDOPEPTIDASE AMPH"/>
    <property type="match status" value="1"/>
</dbReference>
<evidence type="ECO:0000256" key="3">
    <source>
        <dbReference type="SAM" id="SignalP"/>
    </source>
</evidence>
<feature type="chain" id="PRO_5045335392" evidence="3">
    <location>
        <begin position="29"/>
        <end position="400"/>
    </location>
</feature>
<comment type="subcellular location">
    <subcellularLocation>
        <location evidence="1">Membrane</location>
    </subcellularLocation>
</comment>
<keyword evidence="2" id="KW-0472">Membrane</keyword>
<dbReference type="InterPro" id="IPR001466">
    <property type="entry name" value="Beta-lactam-related"/>
</dbReference>
<feature type="domain" description="Beta-lactamase-related" evidence="4">
    <location>
        <begin position="40"/>
        <end position="391"/>
    </location>
</feature>
<keyword evidence="3" id="KW-0732">Signal</keyword>
<keyword evidence="6" id="KW-1185">Reference proteome</keyword>
<evidence type="ECO:0000313" key="6">
    <source>
        <dbReference type="Proteomes" id="UP001549164"/>
    </source>
</evidence>
<protein>
    <submittedName>
        <fullName evidence="5">CubicO group peptidase (Beta-lactamase class C family)</fullName>
    </submittedName>
</protein>
<evidence type="ECO:0000256" key="2">
    <source>
        <dbReference type="ARBA" id="ARBA00023136"/>
    </source>
</evidence>
<dbReference type="Gene3D" id="3.40.710.10">
    <property type="entry name" value="DD-peptidase/beta-lactamase superfamily"/>
    <property type="match status" value="1"/>
</dbReference>
<dbReference type="Proteomes" id="UP001549164">
    <property type="component" value="Unassembled WGS sequence"/>
</dbReference>
<dbReference type="EMBL" id="JBEPLY010000001">
    <property type="protein sequence ID" value="MET3598378.1"/>
    <property type="molecule type" value="Genomic_DNA"/>
</dbReference>
<sequence length="400" mass="42820">MMCAFAGVRSRLARFGASALFLPVLALAAPAGAFDLPTYLEEVRTEYGLPALAAAVVQDGETIAAAAVGTRVMGEDIPVTVEDRFHLGSNTKAMTATLAGMMVDEGKLTWETTVGDVLGADFPGMSDTLSAATLEQLLSHSSGVPADTEELIDLYFSVDAFDYNPWDRRHRLLDAWKANEITIPEGSPFQYSNLGYVIAGMMIETVAGEHWETLMNERIFAPLDLQTAGLGPQTTFGLVDAPVSHRVDEDGNVTPMYWGPASDVPPVMGPAGNAHMSVGDYARWAAWNAGEGKHGPALVQPETLRYLHAAKVETPVRENPPPGTPTTGEYALGWGLVQFDWSDRPLLTHNGSNGMNLARIVLDPEEDLGIVVLTNFPGRTADQAAGAVLAGLYAEFSTDE</sequence>
<dbReference type="Pfam" id="PF00144">
    <property type="entry name" value="Beta-lactamase"/>
    <property type="match status" value="1"/>
</dbReference>
<reference evidence="5 6" key="1">
    <citation type="submission" date="2024-06" db="EMBL/GenBank/DDBJ databases">
        <title>Genomic Encyclopedia of Type Strains, Phase IV (KMG-IV): sequencing the most valuable type-strain genomes for metagenomic binning, comparative biology and taxonomic classification.</title>
        <authorList>
            <person name="Goeker M."/>
        </authorList>
    </citation>
    <scope>NUCLEOTIDE SEQUENCE [LARGE SCALE GENOMIC DNA]</scope>
    <source>
        <strain evidence="5 6">DSM 28102</strain>
    </source>
</reference>
<gene>
    <name evidence="5" type="ORF">ABID12_000299</name>
</gene>
<name>A0ABV2I682_9HYPH</name>